<dbReference type="Pfam" id="PF01612">
    <property type="entry name" value="DNA_pol_A_exo1"/>
    <property type="match status" value="1"/>
</dbReference>
<dbReference type="OrthoDB" id="4224322at2"/>
<dbReference type="CDD" id="cd06142">
    <property type="entry name" value="RNaseD_exo"/>
    <property type="match status" value="1"/>
</dbReference>
<evidence type="ECO:0000313" key="3">
    <source>
        <dbReference type="Proteomes" id="UP000008809"/>
    </source>
</evidence>
<evidence type="ECO:0000313" key="2">
    <source>
        <dbReference type="EMBL" id="ABD05370.1"/>
    </source>
</evidence>
<keyword evidence="3" id="KW-1185">Reference proteome</keyword>
<evidence type="ECO:0000259" key="1">
    <source>
        <dbReference type="SMART" id="SM00474"/>
    </source>
</evidence>
<keyword evidence="2" id="KW-0269">Exonuclease</keyword>
<dbReference type="AlphaFoldDB" id="Q2J2E0"/>
<dbReference type="InterPro" id="IPR051086">
    <property type="entry name" value="RNase_D-like"/>
</dbReference>
<protein>
    <submittedName>
        <fullName evidence="2">3'-5' exonuclease</fullName>
    </submittedName>
</protein>
<dbReference type="SMART" id="SM00474">
    <property type="entry name" value="35EXOc"/>
    <property type="match status" value="1"/>
</dbReference>
<sequence length="204" mass="22720">MTIRLHRGDLPDLTRYNDSVAIDTETMGLHPHRDRLCVVQLSNGDGSADVVQIPQGHSDAPNLKKLLGDPNILKIFHFARFDLAALSNALGVMPQPVYCTKIASRLTRTYTDRHGLKDLVRELLNVDLSKQQQSSDWGADTLSDAQLAYAASDVLHLHALRDKLDAMLARENRTELAQACFGFLPHRARLDLGGWSEEDIFAHS</sequence>
<dbReference type="EMBL" id="CP000250">
    <property type="protein sequence ID" value="ABD05370.1"/>
    <property type="molecule type" value="Genomic_DNA"/>
</dbReference>
<dbReference type="Proteomes" id="UP000008809">
    <property type="component" value="Chromosome"/>
</dbReference>
<dbReference type="KEGG" id="rpb:RPB_0659"/>
<dbReference type="PANTHER" id="PTHR47649">
    <property type="entry name" value="RIBONUCLEASE D"/>
    <property type="match status" value="1"/>
</dbReference>
<feature type="domain" description="3'-5' exonuclease" evidence="1">
    <location>
        <begin position="1"/>
        <end position="169"/>
    </location>
</feature>
<accession>Q2J2E0</accession>
<dbReference type="Gene3D" id="3.30.420.10">
    <property type="entry name" value="Ribonuclease H-like superfamily/Ribonuclease H"/>
    <property type="match status" value="1"/>
</dbReference>
<dbReference type="InterPro" id="IPR012337">
    <property type="entry name" value="RNaseH-like_sf"/>
</dbReference>
<dbReference type="GO" id="GO:0003676">
    <property type="term" value="F:nucleic acid binding"/>
    <property type="evidence" value="ECO:0007669"/>
    <property type="project" value="InterPro"/>
</dbReference>
<organism evidence="2 3">
    <name type="scientific">Rhodopseudomonas palustris (strain HaA2)</name>
    <dbReference type="NCBI Taxonomy" id="316058"/>
    <lineage>
        <taxon>Bacteria</taxon>
        <taxon>Pseudomonadati</taxon>
        <taxon>Pseudomonadota</taxon>
        <taxon>Alphaproteobacteria</taxon>
        <taxon>Hyphomicrobiales</taxon>
        <taxon>Nitrobacteraceae</taxon>
        <taxon>Rhodopseudomonas</taxon>
    </lineage>
</organism>
<dbReference type="PANTHER" id="PTHR47649:SF1">
    <property type="entry name" value="RIBONUCLEASE D"/>
    <property type="match status" value="1"/>
</dbReference>
<dbReference type="RefSeq" id="WP_011439560.1">
    <property type="nucleotide sequence ID" value="NC_007778.1"/>
</dbReference>
<name>Q2J2E0_RHOP2</name>
<dbReference type="InterPro" id="IPR002562">
    <property type="entry name" value="3'-5'_exonuclease_dom"/>
</dbReference>
<keyword evidence="2" id="KW-0378">Hydrolase</keyword>
<dbReference type="STRING" id="316058.RPB_0659"/>
<dbReference type="SUPFAM" id="SSF53098">
    <property type="entry name" value="Ribonuclease H-like"/>
    <property type="match status" value="1"/>
</dbReference>
<proteinExistence type="predicted"/>
<dbReference type="GO" id="GO:0006139">
    <property type="term" value="P:nucleobase-containing compound metabolic process"/>
    <property type="evidence" value="ECO:0007669"/>
    <property type="project" value="InterPro"/>
</dbReference>
<dbReference type="GO" id="GO:0008408">
    <property type="term" value="F:3'-5' exonuclease activity"/>
    <property type="evidence" value="ECO:0007669"/>
    <property type="project" value="InterPro"/>
</dbReference>
<dbReference type="eggNOG" id="COG0349">
    <property type="taxonomic scope" value="Bacteria"/>
</dbReference>
<dbReference type="InterPro" id="IPR036397">
    <property type="entry name" value="RNaseH_sf"/>
</dbReference>
<reference evidence="2 3" key="1">
    <citation type="submission" date="2006-01" db="EMBL/GenBank/DDBJ databases">
        <title>Complete sequence of Rhodopseudomonas palustris HaA2.</title>
        <authorList>
            <consortium name="US DOE Joint Genome Institute"/>
            <person name="Copeland A."/>
            <person name="Lucas S."/>
            <person name="Lapidus A."/>
            <person name="Barry K."/>
            <person name="Detter J.C."/>
            <person name="Glavina T."/>
            <person name="Hammon N."/>
            <person name="Israni S."/>
            <person name="Pitluck S."/>
            <person name="Chain P."/>
            <person name="Malfatti S."/>
            <person name="Shin M."/>
            <person name="Vergez L."/>
            <person name="Schmutz J."/>
            <person name="Larimer F."/>
            <person name="Land M."/>
            <person name="Hauser L."/>
            <person name="Pelletier D.A."/>
            <person name="Kyrpides N."/>
            <person name="Anderson I."/>
            <person name="Oda Y."/>
            <person name="Harwood C.S."/>
            <person name="Richardson P."/>
        </authorList>
    </citation>
    <scope>NUCLEOTIDE SEQUENCE [LARGE SCALE GENOMIC DNA]</scope>
    <source>
        <strain evidence="2 3">HaA2</strain>
    </source>
</reference>
<gene>
    <name evidence="2" type="ordered locus">RPB_0659</name>
</gene>
<keyword evidence="2" id="KW-0540">Nuclease</keyword>
<dbReference type="HOGENOM" id="CLU_086957_0_0_5"/>